<reference evidence="1 2" key="1">
    <citation type="submission" date="2018-12" db="EMBL/GenBank/DDBJ databases">
        <title>Hymenobacter gummosus sp. nov., isolated from a spring.</title>
        <authorList>
            <person name="Nie L."/>
        </authorList>
    </citation>
    <scope>NUCLEOTIDE SEQUENCE [LARGE SCALE GENOMIC DNA]</scope>
    <source>
        <strain evidence="1 2">KCTC 52166</strain>
    </source>
</reference>
<name>A0A3S0H9L3_9BACT</name>
<evidence type="ECO:0000313" key="1">
    <source>
        <dbReference type="EMBL" id="RTQ50054.1"/>
    </source>
</evidence>
<evidence type="ECO:0000313" key="2">
    <source>
        <dbReference type="Proteomes" id="UP000282184"/>
    </source>
</evidence>
<dbReference type="Proteomes" id="UP000282184">
    <property type="component" value="Unassembled WGS sequence"/>
</dbReference>
<dbReference type="AlphaFoldDB" id="A0A3S0H9L3"/>
<dbReference type="PROSITE" id="PS51257">
    <property type="entry name" value="PROKAR_LIPOPROTEIN"/>
    <property type="match status" value="1"/>
</dbReference>
<evidence type="ECO:0008006" key="3">
    <source>
        <dbReference type="Google" id="ProtNLM"/>
    </source>
</evidence>
<comment type="caution">
    <text evidence="1">The sequence shown here is derived from an EMBL/GenBank/DDBJ whole genome shotgun (WGS) entry which is preliminary data.</text>
</comment>
<organism evidence="1 2">
    <name type="scientific">Hymenobacter gummosus</name>
    <dbReference type="NCBI Taxonomy" id="1776032"/>
    <lineage>
        <taxon>Bacteria</taxon>
        <taxon>Pseudomonadati</taxon>
        <taxon>Bacteroidota</taxon>
        <taxon>Cytophagia</taxon>
        <taxon>Cytophagales</taxon>
        <taxon>Hymenobacteraceae</taxon>
        <taxon>Hymenobacter</taxon>
    </lineage>
</organism>
<dbReference type="OrthoDB" id="886674at2"/>
<gene>
    <name evidence="1" type="ORF">EJV47_10450</name>
</gene>
<dbReference type="EMBL" id="RXOF01000005">
    <property type="protein sequence ID" value="RTQ50054.1"/>
    <property type="molecule type" value="Genomic_DNA"/>
</dbReference>
<accession>A0A3S0H9L3</accession>
<keyword evidence="2" id="KW-1185">Reference proteome</keyword>
<proteinExistence type="predicted"/>
<dbReference type="RefSeq" id="WP_126693105.1">
    <property type="nucleotide sequence ID" value="NZ_RXOF01000005.1"/>
</dbReference>
<sequence length="302" mass="33286">MRLSPLPALAALSIFSACQTGQPDSERQPSSATVTDSSAVGGAAAGTSLATQIGPAIRGVWVKAAYVDALARARSAQMVSESEQNLDEGITAFVIEPRQLRGDRLMVYTILNNHEGGEDQLVFRNTGHPQGLEFISYGEDNGKLELAYSFRGQDTSLTLNTYNRRGRLIQAVAYRRVRFRYIVSSDSRDALGEGLQQAVHEALIAGRYGGVDSAGRSVQATFTPDGQVRGLGQFRAYEVHIDFNGGPSTGEDMVFFDLNASKRRQTLGYRFSADTLRLFSLRKDSIEQPYLYRLIYTLVRRR</sequence>
<protein>
    <recommendedName>
        <fullName evidence="3">Lipoprotein</fullName>
    </recommendedName>
</protein>